<dbReference type="Pfam" id="PF00501">
    <property type="entry name" value="AMP-binding"/>
    <property type="match status" value="1"/>
</dbReference>
<dbReference type="Gene3D" id="3.40.50.12780">
    <property type="entry name" value="N-terminal domain of ligase-like"/>
    <property type="match status" value="1"/>
</dbReference>
<dbReference type="SUPFAM" id="SSF56801">
    <property type="entry name" value="Acetyl-CoA synthetase-like"/>
    <property type="match status" value="1"/>
</dbReference>
<dbReference type="PANTHER" id="PTHR43201:SF5">
    <property type="entry name" value="MEDIUM-CHAIN ACYL-COA LIGASE ACSF2, MITOCHONDRIAL"/>
    <property type="match status" value="1"/>
</dbReference>
<reference evidence="4 5" key="1">
    <citation type="submission" date="2019-04" db="EMBL/GenBank/DDBJ databases">
        <title>Flavobacterium sp. strain DS2-A Genome sequencing and assembly.</title>
        <authorList>
            <person name="Kim I."/>
        </authorList>
    </citation>
    <scope>NUCLEOTIDE SEQUENCE [LARGE SCALE GENOMIC DNA]</scope>
    <source>
        <strain evidence="4 5">DS2-A</strain>
    </source>
</reference>
<dbReference type="PANTHER" id="PTHR43201">
    <property type="entry name" value="ACYL-COA SYNTHETASE"/>
    <property type="match status" value="1"/>
</dbReference>
<evidence type="ECO:0000313" key="4">
    <source>
        <dbReference type="EMBL" id="TGD59775.1"/>
    </source>
</evidence>
<name>A0A4Z0LD31_9FLAO</name>
<dbReference type="InterPro" id="IPR045851">
    <property type="entry name" value="AMP-bd_C_sf"/>
</dbReference>
<protein>
    <submittedName>
        <fullName evidence="4">O-succinylbenzoic acid--CoA ligase</fullName>
    </submittedName>
</protein>
<evidence type="ECO:0000256" key="1">
    <source>
        <dbReference type="ARBA" id="ARBA00006432"/>
    </source>
</evidence>
<keyword evidence="2 4" id="KW-0436">Ligase</keyword>
<dbReference type="InterPro" id="IPR042099">
    <property type="entry name" value="ANL_N_sf"/>
</dbReference>
<comment type="similarity">
    <text evidence="1">Belongs to the ATP-dependent AMP-binding enzyme family.</text>
</comment>
<dbReference type="GO" id="GO:0031956">
    <property type="term" value="F:medium-chain fatty acid-CoA ligase activity"/>
    <property type="evidence" value="ECO:0007669"/>
    <property type="project" value="TreeGrafter"/>
</dbReference>
<dbReference type="AlphaFoldDB" id="A0A4Z0LD31"/>
<dbReference type="OrthoDB" id="8870348at2"/>
<dbReference type="Proteomes" id="UP000297407">
    <property type="component" value="Unassembled WGS sequence"/>
</dbReference>
<organism evidence="4 5">
    <name type="scientific">Flavobacterium humi</name>
    <dbReference type="NCBI Taxonomy" id="2562683"/>
    <lineage>
        <taxon>Bacteria</taxon>
        <taxon>Pseudomonadati</taxon>
        <taxon>Bacteroidota</taxon>
        <taxon>Flavobacteriia</taxon>
        <taxon>Flavobacteriales</taxon>
        <taxon>Flavobacteriaceae</taxon>
        <taxon>Flavobacterium</taxon>
    </lineage>
</organism>
<gene>
    <name evidence="4" type="ORF">E4635_02250</name>
</gene>
<keyword evidence="5" id="KW-1185">Reference proteome</keyword>
<dbReference type="RefSeq" id="WP_135524982.1">
    <property type="nucleotide sequence ID" value="NZ_SRLH01000001.1"/>
</dbReference>
<dbReference type="EMBL" id="SRLH01000001">
    <property type="protein sequence ID" value="TGD59775.1"/>
    <property type="molecule type" value="Genomic_DNA"/>
</dbReference>
<evidence type="ECO:0000256" key="2">
    <source>
        <dbReference type="ARBA" id="ARBA00022598"/>
    </source>
</evidence>
<comment type="caution">
    <text evidence="4">The sequence shown here is derived from an EMBL/GenBank/DDBJ whole genome shotgun (WGS) entry which is preliminary data.</text>
</comment>
<accession>A0A4Z0LD31</accession>
<proteinExistence type="inferred from homology"/>
<evidence type="ECO:0000259" key="3">
    <source>
        <dbReference type="Pfam" id="PF00501"/>
    </source>
</evidence>
<evidence type="ECO:0000313" key="5">
    <source>
        <dbReference type="Proteomes" id="UP000297407"/>
    </source>
</evidence>
<sequence length="348" mass="39015">MAVLTYHNLHKEFKLNGLVFTKESLIQAAQDYSQSDLDAEQDFGRFVLNWFDDKPYVEVKTSGTTGKPKIIKVQKQAMVNSAMATGIFFDLKAGNKALCCLPVQYIAGKMMLVRAFVLGFDLDFVAPSSHPLDQNSSHYDFAAMVPLQVENSLPQLHHIKKLIIGGAQVHPNLEEKLIHNPCQSYETYSMTETVTHIAAKRVGEKAFTILPNITISQDERQCLVISAPTLTEGDLITNDIVELISENQFCWLGRYDNVINSGGIKLIPEQIEEKLSHTITNRFFVAGIADERLGQKLILVIEGNPYDLKEQVFSALSQYEKPKAVHFVPKFKETGTGKVKRNEIVKSL</sequence>
<dbReference type="Gene3D" id="3.30.300.30">
    <property type="match status" value="1"/>
</dbReference>
<feature type="domain" description="AMP-dependent synthetase/ligase" evidence="3">
    <location>
        <begin position="61"/>
        <end position="199"/>
    </location>
</feature>
<dbReference type="GO" id="GO:0006631">
    <property type="term" value="P:fatty acid metabolic process"/>
    <property type="evidence" value="ECO:0007669"/>
    <property type="project" value="TreeGrafter"/>
</dbReference>
<dbReference type="InterPro" id="IPR000873">
    <property type="entry name" value="AMP-dep_synth/lig_dom"/>
</dbReference>